<dbReference type="SUPFAM" id="SSF56801">
    <property type="entry name" value="Acetyl-CoA synthetase-like"/>
    <property type="match status" value="1"/>
</dbReference>
<reference evidence="3 4" key="1">
    <citation type="journal article" date="2016" name="Front. Microbiol.">
        <title>Comprehensive Phylogenetic Analysis of Bovine Non-aureus Staphylococci Species Based on Whole-Genome Sequencing.</title>
        <authorList>
            <person name="Naushad S."/>
            <person name="Barkema H.W."/>
            <person name="Luby C."/>
            <person name="Condas L.A."/>
            <person name="Nobrega D.B."/>
            <person name="Carson D.A."/>
            <person name="De Buck J."/>
        </authorList>
    </citation>
    <scope>NUCLEOTIDE SEQUENCE [LARGE SCALE GENOMIC DNA]</scope>
    <source>
        <strain evidence="3 4">SNUC 3829</strain>
    </source>
</reference>
<dbReference type="Gene3D" id="3.30.559.30">
    <property type="entry name" value="Nonribosomal peptide synthetase, condensation domain"/>
    <property type="match status" value="1"/>
</dbReference>
<sequence>LTRNPLFDVLFTLQNNDKQSIDIEDWNIETKEATNTNAKFDLNMTIEEGDTYKVLLEYGQELFDAETVQRMLGHYMEILKNVTQNPQLNIGEIEIITAAEQTEIFEVFNDTAESLNNSQTFVERFEAQVAQTPQQTAITYEGESLTYSELNSRANQLAYRVRELGVQPDDLVG</sequence>
<dbReference type="Gene3D" id="3.40.50.12780">
    <property type="entry name" value="N-terminal domain of ligase-like"/>
    <property type="match status" value="1"/>
</dbReference>
<dbReference type="Proteomes" id="UP000241208">
    <property type="component" value="Unassembled WGS sequence"/>
</dbReference>
<dbReference type="Pfam" id="PF00668">
    <property type="entry name" value="Condensation"/>
    <property type="match status" value="1"/>
</dbReference>
<protein>
    <recommendedName>
        <fullName evidence="5">Non-ribosomal peptide synthetase</fullName>
    </recommendedName>
</protein>
<comment type="caution">
    <text evidence="3">The sequence shown here is derived from an EMBL/GenBank/DDBJ whole genome shotgun (WGS) entry which is preliminary data.</text>
</comment>
<dbReference type="InterPro" id="IPR001242">
    <property type="entry name" value="Condensation_dom"/>
</dbReference>
<evidence type="ECO:0000313" key="4">
    <source>
        <dbReference type="Proteomes" id="UP000241208"/>
    </source>
</evidence>
<evidence type="ECO:0008006" key="5">
    <source>
        <dbReference type="Google" id="ProtNLM"/>
    </source>
</evidence>
<gene>
    <name evidence="3" type="ORF">BUY34_13895</name>
</gene>
<feature type="domain" description="Condensation" evidence="2">
    <location>
        <begin position="3"/>
        <end position="104"/>
    </location>
</feature>
<evidence type="ECO:0000259" key="1">
    <source>
        <dbReference type="Pfam" id="PF00501"/>
    </source>
</evidence>
<feature type="non-terminal residue" evidence="3">
    <location>
        <position position="1"/>
    </location>
</feature>
<dbReference type="InterPro" id="IPR000873">
    <property type="entry name" value="AMP-dep_synth/lig_dom"/>
</dbReference>
<organism evidence="3 4">
    <name type="scientific">Staphylococcus cohnii</name>
    <dbReference type="NCBI Taxonomy" id="29382"/>
    <lineage>
        <taxon>Bacteria</taxon>
        <taxon>Bacillati</taxon>
        <taxon>Bacillota</taxon>
        <taxon>Bacilli</taxon>
        <taxon>Bacillales</taxon>
        <taxon>Staphylococcaceae</taxon>
        <taxon>Staphylococcus</taxon>
        <taxon>Staphylococcus cohnii species complex</taxon>
    </lineage>
</organism>
<accession>A0A2T4LNR6</accession>
<feature type="domain" description="AMP-dependent synthetase/ligase" evidence="1">
    <location>
        <begin position="125"/>
        <end position="173"/>
    </location>
</feature>
<dbReference type="PANTHER" id="PTHR45398">
    <property type="match status" value="1"/>
</dbReference>
<dbReference type="InterPro" id="IPR042099">
    <property type="entry name" value="ANL_N_sf"/>
</dbReference>
<feature type="non-terminal residue" evidence="3">
    <location>
        <position position="173"/>
    </location>
</feature>
<dbReference type="PANTHER" id="PTHR45398:SF1">
    <property type="entry name" value="ENZYME, PUTATIVE (JCVI)-RELATED"/>
    <property type="match status" value="1"/>
</dbReference>
<dbReference type="EMBL" id="PYZR01000413">
    <property type="protein sequence ID" value="PTF55249.1"/>
    <property type="molecule type" value="Genomic_DNA"/>
</dbReference>
<dbReference type="Pfam" id="PF00501">
    <property type="entry name" value="AMP-binding"/>
    <property type="match status" value="1"/>
</dbReference>
<proteinExistence type="predicted"/>
<name>A0A2T4LNR6_9STAP</name>
<dbReference type="GO" id="GO:0003824">
    <property type="term" value="F:catalytic activity"/>
    <property type="evidence" value="ECO:0007669"/>
    <property type="project" value="InterPro"/>
</dbReference>
<dbReference type="RefSeq" id="WP_157949183.1">
    <property type="nucleotide sequence ID" value="NZ_PYZR01000413.1"/>
</dbReference>
<evidence type="ECO:0000259" key="2">
    <source>
        <dbReference type="Pfam" id="PF00668"/>
    </source>
</evidence>
<dbReference type="SUPFAM" id="SSF52777">
    <property type="entry name" value="CoA-dependent acyltransferases"/>
    <property type="match status" value="1"/>
</dbReference>
<dbReference type="AlphaFoldDB" id="A0A2T4LNR6"/>
<evidence type="ECO:0000313" key="3">
    <source>
        <dbReference type="EMBL" id="PTF55249.1"/>
    </source>
</evidence>